<protein>
    <submittedName>
        <fullName evidence="1">Putative tail protein</fullName>
    </submittedName>
</protein>
<dbReference type="AlphaFoldDB" id="A0A6M3J3D4"/>
<evidence type="ECO:0000313" key="2">
    <source>
        <dbReference type="EMBL" id="QJA72871.1"/>
    </source>
</evidence>
<dbReference type="Gene3D" id="1.10.3230.20">
    <property type="entry name" value="P22 tail accessory factor (Gp4)"/>
    <property type="match status" value="2"/>
</dbReference>
<sequence length="311" mass="33650">MATSGSYDFSVNCQEIIKGALRLIGAIATGETPSAAELSDGKEALNMMIKAWQAEGIGLWLNREATLFLEYAERSYNLGPTGDHCSVAVVKTEMKVAAASGAGTIDVDSITGISDGDYVGIELDDGTLQWTTVNGAPAGDTVTLTAGLTDDAAVDNHVYTYTSKIPRPIEVIEARRVYADDTEVPLQDVSRAEYMALSNKTSAGPPIQVYYDPQLTNGVLYVWQACDDVQERIRMTVKLPVEDFDANTDDADFPPEWLRALKFNLAVEIAPEYGKEPSNTVIVKAAETKDAVSGFDREQTSVFFLPDLGRG</sequence>
<name>A0A6M3J3D4_9ZZZZ</name>
<proteinExistence type="predicted"/>
<accession>A0A6M3J3D4</accession>
<evidence type="ECO:0000313" key="1">
    <source>
        <dbReference type="EMBL" id="QJA63661.1"/>
    </source>
</evidence>
<reference evidence="1" key="1">
    <citation type="submission" date="2020-03" db="EMBL/GenBank/DDBJ databases">
        <title>The deep terrestrial virosphere.</title>
        <authorList>
            <person name="Holmfeldt K."/>
            <person name="Nilsson E."/>
            <person name="Simone D."/>
            <person name="Lopez-Fernandez M."/>
            <person name="Wu X."/>
            <person name="de Brujin I."/>
            <person name="Lundin D."/>
            <person name="Andersson A."/>
            <person name="Bertilsson S."/>
            <person name="Dopson M."/>
        </authorList>
    </citation>
    <scope>NUCLEOTIDE SEQUENCE</scope>
    <source>
        <strain evidence="2">MM415A02573</strain>
        <strain evidence="1">MM415B00601</strain>
    </source>
</reference>
<gene>
    <name evidence="2" type="ORF">MM415A02573_0009</name>
    <name evidence="1" type="ORF">MM415B00601_0021</name>
</gene>
<dbReference type="EMBL" id="MT141984">
    <property type="protein sequence ID" value="QJA72871.1"/>
    <property type="molecule type" value="Genomic_DNA"/>
</dbReference>
<dbReference type="EMBL" id="MT141502">
    <property type="protein sequence ID" value="QJA63661.1"/>
    <property type="molecule type" value="Genomic_DNA"/>
</dbReference>
<organism evidence="1">
    <name type="scientific">viral metagenome</name>
    <dbReference type="NCBI Taxonomy" id="1070528"/>
    <lineage>
        <taxon>unclassified sequences</taxon>
        <taxon>metagenomes</taxon>
        <taxon>organismal metagenomes</taxon>
    </lineage>
</organism>
<dbReference type="InterPro" id="IPR038258">
    <property type="entry name" value="Gp4_sf"/>
</dbReference>